<comment type="caution">
    <text evidence="2">The sequence shown here is derived from an EMBL/GenBank/DDBJ whole genome shotgun (WGS) entry which is preliminary data.</text>
</comment>
<proteinExistence type="inferred from homology"/>
<reference evidence="2" key="1">
    <citation type="submission" date="2024-06" db="EMBL/GenBank/DDBJ databases">
        <authorList>
            <person name="Liu X."/>
            <person name="Lenzi L."/>
            <person name="Haldenby T S."/>
            <person name="Uol C."/>
        </authorList>
    </citation>
    <scope>NUCLEOTIDE SEQUENCE</scope>
</reference>
<evidence type="ECO:0000256" key="1">
    <source>
        <dbReference type="ARBA" id="ARBA00009952"/>
    </source>
</evidence>
<dbReference type="EMBL" id="CAXLJL010000478">
    <property type="protein sequence ID" value="CAL5138125.1"/>
    <property type="molecule type" value="Genomic_DNA"/>
</dbReference>
<dbReference type="Proteomes" id="UP001497525">
    <property type="component" value="Unassembled WGS sequence"/>
</dbReference>
<sequence length="159" mass="18041">MGEESLERDIQRTQDKYQETVQAAVVKLDREYLRKIQKAYFLCGARCCDDLEVSAEAARQCMDRCEAPLSQAHNLMQSELNEFQNRLQMCSTECANRARDKLKADAPPEQVKAAQHEAFKCAQDCVETQLKTGLPALVNRLRTQLQKLSPSKQDLMASS</sequence>
<protein>
    <recommendedName>
        <fullName evidence="4">Protein FAM136A</fullName>
    </recommendedName>
</protein>
<dbReference type="PANTHER" id="PTHR21096">
    <property type="entry name" value="PROTEIN FAM136A"/>
    <property type="match status" value="1"/>
</dbReference>
<evidence type="ECO:0008006" key="4">
    <source>
        <dbReference type="Google" id="ProtNLM"/>
    </source>
</evidence>
<dbReference type="InterPro" id="IPR008560">
    <property type="entry name" value="DUF842_euk"/>
</dbReference>
<organism evidence="2 3">
    <name type="scientific">Calicophoron daubneyi</name>
    <name type="common">Rumen fluke</name>
    <name type="synonym">Paramphistomum daubneyi</name>
    <dbReference type="NCBI Taxonomy" id="300641"/>
    <lineage>
        <taxon>Eukaryota</taxon>
        <taxon>Metazoa</taxon>
        <taxon>Spiralia</taxon>
        <taxon>Lophotrochozoa</taxon>
        <taxon>Platyhelminthes</taxon>
        <taxon>Trematoda</taxon>
        <taxon>Digenea</taxon>
        <taxon>Plagiorchiida</taxon>
        <taxon>Pronocephalata</taxon>
        <taxon>Paramphistomoidea</taxon>
        <taxon>Paramphistomidae</taxon>
        <taxon>Calicophoron</taxon>
    </lineage>
</organism>
<evidence type="ECO:0000313" key="2">
    <source>
        <dbReference type="EMBL" id="CAL5138125.1"/>
    </source>
</evidence>
<accession>A0AAV2TLJ8</accession>
<comment type="similarity">
    <text evidence="1">Belongs to the FAM136 family.</text>
</comment>
<dbReference type="AlphaFoldDB" id="A0AAV2TLJ8"/>
<dbReference type="PANTHER" id="PTHR21096:SF0">
    <property type="entry name" value="PROTEIN FAM136A"/>
    <property type="match status" value="1"/>
</dbReference>
<evidence type="ECO:0000313" key="3">
    <source>
        <dbReference type="Proteomes" id="UP001497525"/>
    </source>
</evidence>
<name>A0AAV2TLJ8_CALDB</name>
<dbReference type="Pfam" id="PF05811">
    <property type="entry name" value="DUF842"/>
    <property type="match status" value="1"/>
</dbReference>
<gene>
    <name evidence="2" type="ORF">CDAUBV1_LOCUS12742</name>
</gene>
<dbReference type="GO" id="GO:0005737">
    <property type="term" value="C:cytoplasm"/>
    <property type="evidence" value="ECO:0007669"/>
    <property type="project" value="TreeGrafter"/>
</dbReference>